<comment type="caution">
    <text evidence="2">The sequence shown here is derived from an EMBL/GenBank/DDBJ whole genome shotgun (WGS) entry which is preliminary data.</text>
</comment>
<reference evidence="2" key="2">
    <citation type="submission" date="2020-09" db="EMBL/GenBank/DDBJ databases">
        <authorList>
            <person name="Sun Q."/>
            <person name="Zhou Y."/>
        </authorList>
    </citation>
    <scope>NUCLEOTIDE SEQUENCE</scope>
    <source>
        <strain evidence="2">CGMCC 4.7272</strain>
    </source>
</reference>
<organism evidence="2 3">
    <name type="scientific">Streptomyces lacrimifluminis</name>
    <dbReference type="NCBI Taxonomy" id="1500077"/>
    <lineage>
        <taxon>Bacteria</taxon>
        <taxon>Bacillati</taxon>
        <taxon>Actinomycetota</taxon>
        <taxon>Actinomycetes</taxon>
        <taxon>Kitasatosporales</taxon>
        <taxon>Streptomycetaceae</taxon>
        <taxon>Streptomyces</taxon>
    </lineage>
</organism>
<dbReference type="Proteomes" id="UP000625682">
    <property type="component" value="Unassembled WGS sequence"/>
</dbReference>
<protein>
    <recommendedName>
        <fullName evidence="4">Secreted protein</fullName>
    </recommendedName>
</protein>
<accession>A0A917PDJ1</accession>
<evidence type="ECO:0008006" key="4">
    <source>
        <dbReference type="Google" id="ProtNLM"/>
    </source>
</evidence>
<feature type="signal peptide" evidence="1">
    <location>
        <begin position="1"/>
        <end position="28"/>
    </location>
</feature>
<evidence type="ECO:0000313" key="2">
    <source>
        <dbReference type="EMBL" id="GGJ71906.1"/>
    </source>
</evidence>
<keyword evidence="3" id="KW-1185">Reference proteome</keyword>
<evidence type="ECO:0000256" key="1">
    <source>
        <dbReference type="SAM" id="SignalP"/>
    </source>
</evidence>
<reference evidence="2" key="1">
    <citation type="journal article" date="2014" name="Int. J. Syst. Evol. Microbiol.">
        <title>Complete genome sequence of Corynebacterium casei LMG S-19264T (=DSM 44701T), isolated from a smear-ripened cheese.</title>
        <authorList>
            <consortium name="US DOE Joint Genome Institute (JGI-PGF)"/>
            <person name="Walter F."/>
            <person name="Albersmeier A."/>
            <person name="Kalinowski J."/>
            <person name="Ruckert C."/>
        </authorList>
    </citation>
    <scope>NUCLEOTIDE SEQUENCE</scope>
    <source>
        <strain evidence="2">CGMCC 4.7272</strain>
    </source>
</reference>
<gene>
    <name evidence="2" type="ORF">GCM10012282_80980</name>
</gene>
<dbReference type="EMBL" id="BMMU01000076">
    <property type="protein sequence ID" value="GGJ71906.1"/>
    <property type="molecule type" value="Genomic_DNA"/>
</dbReference>
<dbReference type="AlphaFoldDB" id="A0A917PDJ1"/>
<proteinExistence type="predicted"/>
<sequence length="121" mass="12845">MTRKMGRALAVTTAVVGLSALAIGPAFAVPVSSYQGDDFARLSYAGLGGHTTDIVEVCDREADGHGVYVKVWKRDGYEEFGDANGSASPCSSRSYRANWITSIQVCETHTGPDACGRREVA</sequence>
<evidence type="ECO:0000313" key="3">
    <source>
        <dbReference type="Proteomes" id="UP000625682"/>
    </source>
</evidence>
<name>A0A917PDJ1_9ACTN</name>
<feature type="chain" id="PRO_5037203679" description="Secreted protein" evidence="1">
    <location>
        <begin position="29"/>
        <end position="121"/>
    </location>
</feature>
<keyword evidence="1" id="KW-0732">Signal</keyword>